<feature type="binding site" evidence="7">
    <location>
        <position position="67"/>
    </location>
    <ligand>
        <name>Zn(2+)</name>
        <dbReference type="ChEBI" id="CHEBI:29105"/>
    </ligand>
</feature>
<dbReference type="AlphaFoldDB" id="A0A0R1WW92"/>
<dbReference type="InterPro" id="IPR005744">
    <property type="entry name" value="Hy-lIII"/>
</dbReference>
<feature type="transmembrane region" description="Helical" evidence="8">
    <location>
        <begin position="189"/>
        <end position="209"/>
    </location>
</feature>
<evidence type="ECO:0000256" key="1">
    <source>
        <dbReference type="ARBA" id="ARBA00004651"/>
    </source>
</evidence>
<dbReference type="Proteomes" id="UP000051054">
    <property type="component" value="Unassembled WGS sequence"/>
</dbReference>
<comment type="caution">
    <text evidence="9">The sequence shown here is derived from an EMBL/GenBank/DDBJ whole genome shotgun (WGS) entry which is preliminary data.</text>
</comment>
<feature type="binding site" evidence="7">
    <location>
        <position position="192"/>
    </location>
    <ligand>
        <name>Zn(2+)</name>
        <dbReference type="ChEBI" id="CHEBI:29105"/>
    </ligand>
</feature>
<feature type="transmembrane region" description="Helical" evidence="8">
    <location>
        <begin position="14"/>
        <end position="36"/>
    </location>
</feature>
<dbReference type="PANTHER" id="PTHR20855">
    <property type="entry name" value="ADIPOR/PROGESTIN RECEPTOR-RELATED"/>
    <property type="match status" value="1"/>
</dbReference>
<keyword evidence="3" id="KW-1003">Cell membrane</keyword>
<name>A0A0R1WW92_9LACO</name>
<gene>
    <name evidence="9" type="ORF">FC40_GL000399</name>
</gene>
<comment type="subcellular location">
    <subcellularLocation>
        <location evidence="1">Cell membrane</location>
        <topology evidence="1">Multi-pass membrane protein</topology>
    </subcellularLocation>
</comment>
<feature type="binding site" evidence="7">
    <location>
        <position position="188"/>
    </location>
    <ligand>
        <name>Zn(2+)</name>
        <dbReference type="ChEBI" id="CHEBI:29105"/>
    </ligand>
</feature>
<comment type="similarity">
    <text evidence="2">Belongs to the UPF0073 (Hly-III) family.</text>
</comment>
<dbReference type="eggNOG" id="COG1272">
    <property type="taxonomic scope" value="Bacteria"/>
</dbReference>
<dbReference type="Pfam" id="PF03006">
    <property type="entry name" value="HlyIII"/>
    <property type="match status" value="1"/>
</dbReference>
<dbReference type="GO" id="GO:0005886">
    <property type="term" value="C:plasma membrane"/>
    <property type="evidence" value="ECO:0007669"/>
    <property type="project" value="UniProtKB-SubCell"/>
</dbReference>
<protein>
    <submittedName>
        <fullName evidence="9">Hemolysin III</fullName>
    </submittedName>
</protein>
<evidence type="ECO:0000313" key="9">
    <source>
        <dbReference type="EMBL" id="KRM19235.1"/>
    </source>
</evidence>
<keyword evidence="7" id="KW-0862">Zinc</keyword>
<feature type="transmembrane region" description="Helical" evidence="8">
    <location>
        <begin position="134"/>
        <end position="151"/>
    </location>
</feature>
<dbReference type="PATRIC" id="fig|1423755.3.peg.442"/>
<keyword evidence="10" id="KW-1185">Reference proteome</keyword>
<dbReference type="PANTHER" id="PTHR20855:SF3">
    <property type="entry name" value="LD03007P"/>
    <property type="match status" value="1"/>
</dbReference>
<feature type="transmembrane region" description="Helical" evidence="8">
    <location>
        <begin position="48"/>
        <end position="72"/>
    </location>
</feature>
<evidence type="ECO:0000256" key="7">
    <source>
        <dbReference type="PIRSR" id="PIRSR604254-1"/>
    </source>
</evidence>
<accession>A0A0R1WW92</accession>
<organism evidence="9 10">
    <name type="scientific">Ligilactobacillus hayakitensis DSM 18933 = JCM 14209</name>
    <dbReference type="NCBI Taxonomy" id="1423755"/>
    <lineage>
        <taxon>Bacteria</taxon>
        <taxon>Bacillati</taxon>
        <taxon>Bacillota</taxon>
        <taxon>Bacilli</taxon>
        <taxon>Lactobacillales</taxon>
        <taxon>Lactobacillaceae</taxon>
        <taxon>Ligilactobacillus</taxon>
    </lineage>
</organism>
<feature type="transmembrane region" description="Helical" evidence="8">
    <location>
        <begin position="84"/>
        <end position="102"/>
    </location>
</feature>
<keyword evidence="7" id="KW-0479">Metal-binding</keyword>
<keyword evidence="5 8" id="KW-1133">Transmembrane helix</keyword>
<dbReference type="InterPro" id="IPR004254">
    <property type="entry name" value="AdipoR/HlyIII-related"/>
</dbReference>
<evidence type="ECO:0000256" key="6">
    <source>
        <dbReference type="ARBA" id="ARBA00023136"/>
    </source>
</evidence>
<reference evidence="9 10" key="1">
    <citation type="journal article" date="2015" name="Genome Announc.">
        <title>Expanding the biotechnology potential of lactobacilli through comparative genomics of 213 strains and associated genera.</title>
        <authorList>
            <person name="Sun Z."/>
            <person name="Harris H.M."/>
            <person name="McCann A."/>
            <person name="Guo C."/>
            <person name="Argimon S."/>
            <person name="Zhang W."/>
            <person name="Yang X."/>
            <person name="Jeffery I.B."/>
            <person name="Cooney J.C."/>
            <person name="Kagawa T.F."/>
            <person name="Liu W."/>
            <person name="Song Y."/>
            <person name="Salvetti E."/>
            <person name="Wrobel A."/>
            <person name="Rasinkangas P."/>
            <person name="Parkhill J."/>
            <person name="Rea M.C."/>
            <person name="O'Sullivan O."/>
            <person name="Ritari J."/>
            <person name="Douillard F.P."/>
            <person name="Paul Ross R."/>
            <person name="Yang R."/>
            <person name="Briner A.E."/>
            <person name="Felis G.E."/>
            <person name="de Vos W.M."/>
            <person name="Barrangou R."/>
            <person name="Klaenhammer T.R."/>
            <person name="Caufield P.W."/>
            <person name="Cui Y."/>
            <person name="Zhang H."/>
            <person name="O'Toole P.W."/>
        </authorList>
    </citation>
    <scope>NUCLEOTIDE SEQUENCE [LARGE SCALE GENOMIC DNA]</scope>
    <source>
        <strain evidence="9 10">DSM 18933</strain>
    </source>
</reference>
<keyword evidence="6 8" id="KW-0472">Membrane</keyword>
<evidence type="ECO:0000256" key="5">
    <source>
        <dbReference type="ARBA" id="ARBA00022989"/>
    </source>
</evidence>
<keyword evidence="4 8" id="KW-0812">Transmembrane</keyword>
<proteinExistence type="inferred from homology"/>
<evidence type="ECO:0000256" key="4">
    <source>
        <dbReference type="ARBA" id="ARBA00022692"/>
    </source>
</evidence>
<dbReference type="GO" id="GO:0140911">
    <property type="term" value="F:pore-forming activity"/>
    <property type="evidence" value="ECO:0007669"/>
    <property type="project" value="InterPro"/>
</dbReference>
<evidence type="ECO:0000256" key="2">
    <source>
        <dbReference type="ARBA" id="ARBA00008488"/>
    </source>
</evidence>
<evidence type="ECO:0000313" key="10">
    <source>
        <dbReference type="Proteomes" id="UP000051054"/>
    </source>
</evidence>
<feature type="transmembrane region" description="Helical" evidence="8">
    <location>
        <begin position="108"/>
        <end position="127"/>
    </location>
</feature>
<dbReference type="EMBL" id="AZGD01000081">
    <property type="protein sequence ID" value="KRM19235.1"/>
    <property type="molecule type" value="Genomic_DNA"/>
</dbReference>
<sequence>MIELEKKFQIKNEIWSAITHGIGVALSIWILVLLILKGVRGNGIELTAYLIYGISLVLLYLFSTLFHCLYFTRASRVFQIFDHCGIFILIAGTYTPYCLLVIKGIKGIILLSIIWFLALFGIAYHVLAKNRLQIVETMTFIGMGWACVFYMKDLIQALGKGGTLLLFAGGVAFTLGAVIYSFRTRYGHVYWHVIVMIGTALMFLSIYLFI</sequence>
<evidence type="ECO:0000256" key="3">
    <source>
        <dbReference type="ARBA" id="ARBA00022475"/>
    </source>
</evidence>
<dbReference type="STRING" id="1423755.FC40_GL000399"/>
<feature type="transmembrane region" description="Helical" evidence="8">
    <location>
        <begin position="163"/>
        <end position="182"/>
    </location>
</feature>
<evidence type="ECO:0000256" key="8">
    <source>
        <dbReference type="SAM" id="Phobius"/>
    </source>
</evidence>
<dbReference type="GO" id="GO:0046872">
    <property type="term" value="F:metal ion binding"/>
    <property type="evidence" value="ECO:0007669"/>
    <property type="project" value="UniProtKB-KW"/>
</dbReference>
<dbReference type="NCBIfam" id="TIGR01065">
    <property type="entry name" value="hlyIII"/>
    <property type="match status" value="1"/>
</dbReference>